<protein>
    <submittedName>
        <fullName evidence="3">Serpin family protein</fullName>
    </submittedName>
</protein>
<organism evidence="3 4">
    <name type="scientific">Glycomyces paridis</name>
    <dbReference type="NCBI Taxonomy" id="2126555"/>
    <lineage>
        <taxon>Bacteria</taxon>
        <taxon>Bacillati</taxon>
        <taxon>Actinomycetota</taxon>
        <taxon>Actinomycetes</taxon>
        <taxon>Glycomycetales</taxon>
        <taxon>Glycomycetaceae</taxon>
        <taxon>Glycomyces</taxon>
    </lineage>
</organism>
<dbReference type="SMART" id="SM00093">
    <property type="entry name" value="SERPIN"/>
    <property type="match status" value="1"/>
</dbReference>
<dbReference type="GO" id="GO:0005615">
    <property type="term" value="C:extracellular space"/>
    <property type="evidence" value="ECO:0007669"/>
    <property type="project" value="InterPro"/>
</dbReference>
<name>A0A4V4HPQ9_9ACTN</name>
<dbReference type="OrthoDB" id="4847668at2"/>
<comment type="caution">
    <text evidence="3">The sequence shown here is derived from an EMBL/GenBank/DDBJ whole genome shotgun (WGS) entry which is preliminary data.</text>
</comment>
<dbReference type="PANTHER" id="PTHR11461">
    <property type="entry name" value="SERINE PROTEASE INHIBITOR, SERPIN"/>
    <property type="match status" value="1"/>
</dbReference>
<sequence length="405" mass="42287">MSTDEGTFELTSGDVAAANGLTRRWFASRAAMPSAASGLGIWPLLGVLASGAVGPTLDELLAAAGLDADRAAAAPELLLRAVRAMPAVRIALGVWAGARVALDPDWVAGLPVGAVGSLTGDLVADQAALDAWADEHTDGLIDRMPITLDEEIRLVLASALLVRTTWATPFEETYAPFPTGPWAEQRHQVLTASYDRDVLRVGDDASVLTVIGRDDVDVLLAIGRENLDPGEVMARLLDAAGEPAWGRSSTELAAGDRAVGVEAAEYLAPRPQTGPEVAARTVAFTVADEIDLTGDAEALGLVHACDARFASFDRLAAEPLVVSQAKQACTATFSATGFEAAAVTAIGMPFAGALPPQDRHRHVRATVTFDRPFAYLARHRPTGLVLVAGWVAEPASAAALPSLHE</sequence>
<reference evidence="3 4" key="1">
    <citation type="journal article" date="2018" name="Int. J. Syst. Evol. Microbiol.">
        <title>Glycomyces paridis sp. nov., isolated from the medicinal plant Paris polyphylla.</title>
        <authorList>
            <person name="Fang X.M."/>
            <person name="Bai J.L."/>
            <person name="Su J."/>
            <person name="Zhao L.L."/>
            <person name="Liu H.Y."/>
            <person name="Ma B.P."/>
            <person name="Zhang Y.Q."/>
            <person name="Yu L.Y."/>
        </authorList>
    </citation>
    <scope>NUCLEOTIDE SEQUENCE [LARGE SCALE GENOMIC DNA]</scope>
    <source>
        <strain evidence="3 4">CPCC 204357</strain>
    </source>
</reference>
<dbReference type="InterPro" id="IPR000215">
    <property type="entry name" value="Serpin_fam"/>
</dbReference>
<dbReference type="EMBL" id="STGX01000003">
    <property type="protein sequence ID" value="THV30896.1"/>
    <property type="molecule type" value="Genomic_DNA"/>
</dbReference>
<keyword evidence="4" id="KW-1185">Reference proteome</keyword>
<dbReference type="RefSeq" id="WP_136528762.1">
    <property type="nucleotide sequence ID" value="NZ_STGX01000003.1"/>
</dbReference>
<evidence type="ECO:0000313" key="4">
    <source>
        <dbReference type="Proteomes" id="UP000305792"/>
    </source>
</evidence>
<gene>
    <name evidence="3" type="ORF">E9998_05865</name>
</gene>
<dbReference type="GO" id="GO:0004867">
    <property type="term" value="F:serine-type endopeptidase inhibitor activity"/>
    <property type="evidence" value="ECO:0007669"/>
    <property type="project" value="InterPro"/>
</dbReference>
<feature type="domain" description="Serpin" evidence="2">
    <location>
        <begin position="26"/>
        <end position="394"/>
    </location>
</feature>
<dbReference type="InterPro" id="IPR036186">
    <property type="entry name" value="Serpin_sf"/>
</dbReference>
<dbReference type="PANTHER" id="PTHR11461:SF49">
    <property type="entry name" value="PLASMINOGEN ACTIVATOR INHIBITOR 1"/>
    <property type="match status" value="1"/>
</dbReference>
<dbReference type="SUPFAM" id="SSF56574">
    <property type="entry name" value="Serpins"/>
    <property type="match status" value="2"/>
</dbReference>
<dbReference type="InterPro" id="IPR023796">
    <property type="entry name" value="Serpin_dom"/>
</dbReference>
<evidence type="ECO:0000259" key="2">
    <source>
        <dbReference type="SMART" id="SM00093"/>
    </source>
</evidence>
<dbReference type="Gene3D" id="3.30.497.10">
    <property type="entry name" value="Antithrombin, subunit I, domain 2"/>
    <property type="match status" value="2"/>
</dbReference>
<comment type="similarity">
    <text evidence="1">Belongs to the serpin family.</text>
</comment>
<evidence type="ECO:0000313" key="3">
    <source>
        <dbReference type="EMBL" id="THV30896.1"/>
    </source>
</evidence>
<dbReference type="AlphaFoldDB" id="A0A4V4HPQ9"/>
<dbReference type="Pfam" id="PF00079">
    <property type="entry name" value="Serpin"/>
    <property type="match status" value="2"/>
</dbReference>
<dbReference type="InterPro" id="IPR042178">
    <property type="entry name" value="Serpin_sf_1"/>
</dbReference>
<dbReference type="Proteomes" id="UP000305792">
    <property type="component" value="Unassembled WGS sequence"/>
</dbReference>
<evidence type="ECO:0000256" key="1">
    <source>
        <dbReference type="RuleBase" id="RU000411"/>
    </source>
</evidence>
<proteinExistence type="inferred from homology"/>
<accession>A0A4V4HPQ9</accession>